<evidence type="ECO:0000313" key="2">
    <source>
        <dbReference type="Proteomes" id="UP000248329"/>
    </source>
</evidence>
<name>A0AC61L6P3_9EURY</name>
<evidence type="ECO:0000313" key="1">
    <source>
        <dbReference type="EMBL" id="PXF61989.1"/>
    </source>
</evidence>
<dbReference type="Proteomes" id="UP000248329">
    <property type="component" value="Unassembled WGS sequence"/>
</dbReference>
<comment type="caution">
    <text evidence="1">The sequence shown here is derived from an EMBL/GenBank/DDBJ whole genome shotgun (WGS) entry which is preliminary data.</text>
</comment>
<proteinExistence type="predicted"/>
<organism evidence="1 2">
    <name type="scientific">Candidatus Methanogaster sp</name>
    <dbReference type="NCBI Taxonomy" id="3386292"/>
    <lineage>
        <taxon>Archaea</taxon>
        <taxon>Methanobacteriati</taxon>
        <taxon>Methanobacteriota</taxon>
        <taxon>Stenosarchaea group</taxon>
        <taxon>Methanomicrobia</taxon>
        <taxon>Methanosarcinales</taxon>
        <taxon>ANME-2 cluster</taxon>
        <taxon>Candidatus Methanogasteraceae</taxon>
        <taxon>Candidatus Methanogaster</taxon>
    </lineage>
</organism>
<gene>
    <name evidence="1" type="ORF">C4B59_01865</name>
</gene>
<protein>
    <submittedName>
        <fullName evidence="1">DUF763 domain-containing protein</fullName>
    </submittedName>
</protein>
<dbReference type="EMBL" id="PQXF01000002">
    <property type="protein sequence ID" value="PXF61989.1"/>
    <property type="molecule type" value="Genomic_DNA"/>
</dbReference>
<accession>A0AC61L6P3</accession>
<reference evidence="1" key="1">
    <citation type="submission" date="2018-01" db="EMBL/GenBank/DDBJ databases">
        <authorList>
            <person name="Krukenberg V."/>
        </authorList>
    </citation>
    <scope>NUCLEOTIDE SEQUENCE</scope>
    <source>
        <strain evidence="1">E20ANME2</strain>
    </source>
</reference>
<sequence>MKTGTVNLPLHYGRAPRWLFERMVGLSREITKIIIYEYGADEFLQRIADPYWFQAFSCVLGFDWHSSGTTTTTCGALKVAIDPDEMGIAIVGGKGRASRKTPDEIRAISESDAFSLSDDAVADLVYSSKMSAKVDNTCVQDGYQLYHHCFIFTETGGWACVQQGMNNEDRYARRYHWLSSDVERFVCEPHLGICCDRVGAEGEVLDMAARVSEETRKTSLDLVKDDPDHLMRYFRSDASQTTLFDFDALSPTTPPAMPSTTPPAMPSTPPPAPSLTMPAHHPVLGCDLGKGGWKVLRNAYELQPESYEELVSLVGMGPAKIRALALVSDLVFGTEPSRHDPATYSFAHGGKDGYPYPVDRGTYDQTIEVLRGAIEGAEIGREERYLAIRRLGEFV</sequence>